<dbReference type="HOGENOM" id="CLU_041674_0_1_2"/>
<dbReference type="NCBIfam" id="TIGR00236">
    <property type="entry name" value="wecB"/>
    <property type="match status" value="1"/>
</dbReference>
<dbReference type="eggNOG" id="arCOG01392">
    <property type="taxonomic scope" value="Archaea"/>
</dbReference>
<dbReference type="PANTHER" id="PTHR43174">
    <property type="entry name" value="UDP-N-ACETYLGLUCOSAMINE 2-EPIMERASE"/>
    <property type="match status" value="1"/>
</dbReference>
<evidence type="ECO:0000259" key="1">
    <source>
        <dbReference type="Pfam" id="PF02350"/>
    </source>
</evidence>
<proteinExistence type="predicted"/>
<evidence type="ECO:0000313" key="2">
    <source>
        <dbReference type="EMBL" id="ABU81805.1"/>
    </source>
</evidence>
<keyword evidence="2" id="KW-0413">Isomerase</keyword>
<accession>A8AA53</accession>
<dbReference type="OrthoDB" id="7018at2157"/>
<dbReference type="STRING" id="453591.Igni_0623"/>
<sequence>MIAVVVGTRPEIIKMAPVVLELESRGIDYTFVHTGQHYDYEMSKIFIEELGLPEPHFSFELKGSTPGEQIGEMIIHLDKISQERKPKVVAVQGDTNSMVAAAIAALKVGAEVAHVEAGLRSYDWRMPEEHNRRMIDHVSKYLFAPTEDAKRNLEEEMVYGEIYVTGNTVIDALDRYMGLAEERSKEVLEKVPFDEFGVVTFHRAENVDNPQTLKDFVRILERSPIPLVYPVHPRTRKRLLEFGLWDRVKRIPHLMITEPLGYLEFIGLLKNSKIVLSDSGGLQEEVTHPKIRKRIIVLRTSTERPEAIKSGFAYVVGTNPVVVLATLERALNEGAPLPEASPFGDGKAGKRIVDVLERVGS</sequence>
<dbReference type="CDD" id="cd03786">
    <property type="entry name" value="GTB_UDP-GlcNAc_2-Epimerase"/>
    <property type="match status" value="1"/>
</dbReference>
<dbReference type="Gene3D" id="3.40.50.2000">
    <property type="entry name" value="Glycogen Phosphorylase B"/>
    <property type="match status" value="2"/>
</dbReference>
<name>A8AA53_IGNH4</name>
<dbReference type="InterPro" id="IPR029767">
    <property type="entry name" value="WecB-like"/>
</dbReference>
<dbReference type="AlphaFoldDB" id="A8AA53"/>
<dbReference type="KEGG" id="iho:Igni_0623"/>
<dbReference type="PhylomeDB" id="A8AA53"/>
<reference evidence="2 3" key="1">
    <citation type="journal article" date="2008" name="Genome Biol.">
        <title>A genomic analysis of the archaeal system Ignicoccus hospitalis-Nanoarchaeum equitans.</title>
        <authorList>
            <person name="Podar M."/>
            <person name="Anderson I."/>
            <person name="Makarova K.S."/>
            <person name="Elkins J.G."/>
            <person name="Ivanova N."/>
            <person name="Wall M.A."/>
            <person name="Lykidis A."/>
            <person name="Mavromatis K."/>
            <person name="Sun H."/>
            <person name="Hudson M.E."/>
            <person name="Chen W."/>
            <person name="Deciu C."/>
            <person name="Hutchison D."/>
            <person name="Eads J.R."/>
            <person name="Anderson A."/>
            <person name="Fernandes F."/>
            <person name="Szeto E."/>
            <person name="Lapidus A."/>
            <person name="Kyrpides N.C."/>
            <person name="Saier M.H.Jr."/>
            <person name="Richardson P.M."/>
            <person name="Rachel R."/>
            <person name="Huber H."/>
            <person name="Eisen J.A."/>
            <person name="Koonin E.V."/>
            <person name="Keller M."/>
            <person name="Stetter K.O."/>
        </authorList>
    </citation>
    <scope>NUCLEOTIDE SEQUENCE [LARGE SCALE GENOMIC DNA]</scope>
    <source>
        <strain evidence="3">KIN4/I / DSM 18386 / JCM 14125</strain>
    </source>
</reference>
<dbReference type="InterPro" id="IPR003331">
    <property type="entry name" value="UDP_GlcNAc_Epimerase_2_dom"/>
</dbReference>
<evidence type="ECO:0000313" key="3">
    <source>
        <dbReference type="Proteomes" id="UP000000262"/>
    </source>
</evidence>
<dbReference type="EMBL" id="CP000816">
    <property type="protein sequence ID" value="ABU81805.1"/>
    <property type="molecule type" value="Genomic_DNA"/>
</dbReference>
<dbReference type="SUPFAM" id="SSF53756">
    <property type="entry name" value="UDP-Glycosyltransferase/glycogen phosphorylase"/>
    <property type="match status" value="1"/>
</dbReference>
<dbReference type="Proteomes" id="UP000000262">
    <property type="component" value="Chromosome"/>
</dbReference>
<protein>
    <submittedName>
        <fullName evidence="2">UDP-N-acetylglucosamine 2-epimerase</fullName>
        <ecNumber evidence="2">5.1.3.14</ecNumber>
    </submittedName>
</protein>
<gene>
    <name evidence="2" type="ordered locus">Igni_0623</name>
</gene>
<keyword evidence="3" id="KW-1185">Reference proteome</keyword>
<dbReference type="GO" id="GO:0008761">
    <property type="term" value="F:UDP-N-acetylglucosamine 2-epimerase activity"/>
    <property type="evidence" value="ECO:0007669"/>
    <property type="project" value="UniProtKB-EC"/>
</dbReference>
<dbReference type="PANTHER" id="PTHR43174:SF1">
    <property type="entry name" value="UDP-N-ACETYLGLUCOSAMINE 2-EPIMERASE"/>
    <property type="match status" value="1"/>
</dbReference>
<feature type="domain" description="UDP-N-acetylglucosamine 2-epimerase" evidence="1">
    <location>
        <begin position="23"/>
        <end position="357"/>
    </location>
</feature>
<dbReference type="Pfam" id="PF02350">
    <property type="entry name" value="Epimerase_2"/>
    <property type="match status" value="1"/>
</dbReference>
<organism evidence="2 3">
    <name type="scientific">Ignicoccus hospitalis (strain KIN4/I / DSM 18386 / JCM 14125)</name>
    <dbReference type="NCBI Taxonomy" id="453591"/>
    <lineage>
        <taxon>Archaea</taxon>
        <taxon>Thermoproteota</taxon>
        <taxon>Thermoprotei</taxon>
        <taxon>Desulfurococcales</taxon>
        <taxon>Desulfurococcaceae</taxon>
        <taxon>Ignicoccus</taxon>
    </lineage>
</organism>
<dbReference type="EC" id="5.1.3.14" evidence="2"/>